<accession>A0A0V0Z2J8</accession>
<gene>
    <name evidence="1" type="ORF">T01_11022</name>
</gene>
<protein>
    <submittedName>
        <fullName evidence="1">Uncharacterized protein</fullName>
    </submittedName>
</protein>
<evidence type="ECO:0000313" key="2">
    <source>
        <dbReference type="Proteomes" id="UP000054776"/>
    </source>
</evidence>
<name>A0A0V0Z2J8_TRISP</name>
<reference evidence="1 2" key="1">
    <citation type="submission" date="2015-01" db="EMBL/GenBank/DDBJ databases">
        <title>Evolution of Trichinella species and genotypes.</title>
        <authorList>
            <person name="Korhonen P.K."/>
            <person name="Edoardo P."/>
            <person name="Giuseppe L.R."/>
            <person name="Gasser R.B."/>
        </authorList>
    </citation>
    <scope>NUCLEOTIDE SEQUENCE [LARGE SCALE GENOMIC DNA]</scope>
    <source>
        <strain evidence="1">ISS3</strain>
    </source>
</reference>
<sequence length="53" mass="6236">MVMGPARFLCVYWIKLLASWSRKSRPGKRSLPRGSLRSWLLQLVACQSRNIWM</sequence>
<dbReference type="Proteomes" id="UP000054776">
    <property type="component" value="Unassembled WGS sequence"/>
</dbReference>
<evidence type="ECO:0000313" key="1">
    <source>
        <dbReference type="EMBL" id="KRY06600.1"/>
    </source>
</evidence>
<keyword evidence="2" id="KW-1185">Reference proteome</keyword>
<organism evidence="1 2">
    <name type="scientific">Trichinella spiralis</name>
    <name type="common">Trichina worm</name>
    <dbReference type="NCBI Taxonomy" id="6334"/>
    <lineage>
        <taxon>Eukaryota</taxon>
        <taxon>Metazoa</taxon>
        <taxon>Ecdysozoa</taxon>
        <taxon>Nematoda</taxon>
        <taxon>Enoplea</taxon>
        <taxon>Dorylaimia</taxon>
        <taxon>Trichinellida</taxon>
        <taxon>Trichinellidae</taxon>
        <taxon>Trichinella</taxon>
    </lineage>
</organism>
<proteinExistence type="predicted"/>
<dbReference type="InParanoid" id="A0A0V0Z2J8"/>
<dbReference type="EMBL" id="JYDH01003062">
    <property type="protein sequence ID" value="KRY06600.1"/>
    <property type="molecule type" value="Genomic_DNA"/>
</dbReference>
<dbReference type="AlphaFoldDB" id="A0A0V0Z2J8"/>
<feature type="non-terminal residue" evidence="1">
    <location>
        <position position="53"/>
    </location>
</feature>
<comment type="caution">
    <text evidence="1">The sequence shown here is derived from an EMBL/GenBank/DDBJ whole genome shotgun (WGS) entry which is preliminary data.</text>
</comment>